<name>A0AA38HAK9_9TREE</name>
<reference evidence="2" key="1">
    <citation type="journal article" date="2022" name="G3 (Bethesda)">
        <title>High quality genome of the basidiomycete yeast Dioszegia hungarica PDD-24b-2 isolated from cloud water.</title>
        <authorList>
            <person name="Jarrige D."/>
            <person name="Haridas S."/>
            <person name="Bleykasten-Grosshans C."/>
            <person name="Joly M."/>
            <person name="Nadalig T."/>
            <person name="Sancelme M."/>
            <person name="Vuilleumier S."/>
            <person name="Grigoriev I.V."/>
            <person name="Amato P."/>
            <person name="Bringel F."/>
        </authorList>
    </citation>
    <scope>NUCLEOTIDE SEQUENCE</scope>
    <source>
        <strain evidence="2">PDD-24b-2</strain>
    </source>
</reference>
<evidence type="ECO:0000313" key="3">
    <source>
        <dbReference type="Proteomes" id="UP001164286"/>
    </source>
</evidence>
<proteinExistence type="predicted"/>
<evidence type="ECO:0000259" key="1">
    <source>
        <dbReference type="Pfam" id="PF03795"/>
    </source>
</evidence>
<evidence type="ECO:0000313" key="2">
    <source>
        <dbReference type="EMBL" id="KAI9637757.1"/>
    </source>
</evidence>
<dbReference type="Gene3D" id="3.30.70.1060">
    <property type="entry name" value="Dimeric alpha+beta barrel"/>
    <property type="match status" value="1"/>
</dbReference>
<organism evidence="2 3">
    <name type="scientific">Dioszegia hungarica</name>
    <dbReference type="NCBI Taxonomy" id="4972"/>
    <lineage>
        <taxon>Eukaryota</taxon>
        <taxon>Fungi</taxon>
        <taxon>Dikarya</taxon>
        <taxon>Basidiomycota</taxon>
        <taxon>Agaricomycotina</taxon>
        <taxon>Tremellomycetes</taxon>
        <taxon>Tremellales</taxon>
        <taxon>Bulleribasidiaceae</taxon>
        <taxon>Dioszegia</taxon>
    </lineage>
</organism>
<dbReference type="RefSeq" id="XP_052947534.1">
    <property type="nucleotide sequence ID" value="XM_053086562.1"/>
</dbReference>
<dbReference type="PANTHER" id="PTHR33606">
    <property type="entry name" value="PROTEIN YCII"/>
    <property type="match status" value="1"/>
</dbReference>
<accession>A0AA38HAK9</accession>
<sequence length="107" mass="12290">MPLFICFCPDYPNSLSKRLSVREEHLALGRKDREAGTTVFGRAFIDPDTRDMAGSTLLYRYPSIEEAWRRIKADPYWTSGVWDQGKVEVKELPGMEGDDHLRVAKDL</sequence>
<dbReference type="AlphaFoldDB" id="A0AA38HAK9"/>
<dbReference type="Pfam" id="PF03795">
    <property type="entry name" value="YCII"/>
    <property type="match status" value="1"/>
</dbReference>
<protein>
    <recommendedName>
        <fullName evidence="1">YCII-related domain-containing protein</fullName>
    </recommendedName>
</protein>
<keyword evidence="3" id="KW-1185">Reference proteome</keyword>
<dbReference type="GeneID" id="77725763"/>
<gene>
    <name evidence="2" type="ORF">MKK02DRAFT_22420</name>
</gene>
<dbReference type="SUPFAM" id="SSF54909">
    <property type="entry name" value="Dimeric alpha+beta barrel"/>
    <property type="match status" value="1"/>
</dbReference>
<dbReference type="PANTHER" id="PTHR33606:SF3">
    <property type="entry name" value="PROTEIN YCII"/>
    <property type="match status" value="1"/>
</dbReference>
<comment type="caution">
    <text evidence="2">The sequence shown here is derived from an EMBL/GenBank/DDBJ whole genome shotgun (WGS) entry which is preliminary data.</text>
</comment>
<feature type="domain" description="YCII-related" evidence="1">
    <location>
        <begin position="3"/>
        <end position="85"/>
    </location>
</feature>
<dbReference type="Proteomes" id="UP001164286">
    <property type="component" value="Unassembled WGS sequence"/>
</dbReference>
<dbReference type="InterPro" id="IPR011008">
    <property type="entry name" value="Dimeric_a/b-barrel"/>
</dbReference>
<dbReference type="InterPro" id="IPR051807">
    <property type="entry name" value="Sec-metab_biosynth-assoc"/>
</dbReference>
<dbReference type="EMBL" id="JAKWFO010000003">
    <property type="protein sequence ID" value="KAI9637757.1"/>
    <property type="molecule type" value="Genomic_DNA"/>
</dbReference>
<dbReference type="InterPro" id="IPR005545">
    <property type="entry name" value="YCII"/>
</dbReference>